<feature type="non-terminal residue" evidence="2">
    <location>
        <position position="131"/>
    </location>
</feature>
<dbReference type="EMBL" id="AP014957">
    <property type="protein sequence ID" value="BAS73591.1"/>
    <property type="molecule type" value="Genomic_DNA"/>
</dbReference>
<dbReference type="Proteomes" id="UP000059680">
    <property type="component" value="Chromosome 1"/>
</dbReference>
<feature type="region of interest" description="Disordered" evidence="1">
    <location>
        <begin position="109"/>
        <end position="131"/>
    </location>
</feature>
<dbReference type="PaxDb" id="39947-A0A0P0V6A1"/>
<name>A0A0P0V6A1_ORYSJ</name>
<dbReference type="eggNOG" id="ENOG502SYHC">
    <property type="taxonomic scope" value="Eukaryota"/>
</dbReference>
<reference evidence="3" key="1">
    <citation type="journal article" date="2005" name="Nature">
        <title>The map-based sequence of the rice genome.</title>
        <authorList>
            <consortium name="International rice genome sequencing project (IRGSP)"/>
            <person name="Matsumoto T."/>
            <person name="Wu J."/>
            <person name="Kanamori H."/>
            <person name="Katayose Y."/>
            <person name="Fujisawa M."/>
            <person name="Namiki N."/>
            <person name="Mizuno H."/>
            <person name="Yamamoto K."/>
            <person name="Antonio B.A."/>
            <person name="Baba T."/>
            <person name="Sakata K."/>
            <person name="Nagamura Y."/>
            <person name="Aoki H."/>
            <person name="Arikawa K."/>
            <person name="Arita K."/>
            <person name="Bito T."/>
            <person name="Chiden Y."/>
            <person name="Fujitsuka N."/>
            <person name="Fukunaka R."/>
            <person name="Hamada M."/>
            <person name="Harada C."/>
            <person name="Hayashi A."/>
            <person name="Hijishita S."/>
            <person name="Honda M."/>
            <person name="Hosokawa S."/>
            <person name="Ichikawa Y."/>
            <person name="Idonuma A."/>
            <person name="Iijima M."/>
            <person name="Ikeda M."/>
            <person name="Ikeno M."/>
            <person name="Ito K."/>
            <person name="Ito S."/>
            <person name="Ito T."/>
            <person name="Ito Y."/>
            <person name="Ito Y."/>
            <person name="Iwabuchi A."/>
            <person name="Kamiya K."/>
            <person name="Karasawa W."/>
            <person name="Kurita K."/>
            <person name="Katagiri S."/>
            <person name="Kikuta A."/>
            <person name="Kobayashi H."/>
            <person name="Kobayashi N."/>
            <person name="Machita K."/>
            <person name="Maehara T."/>
            <person name="Masukawa M."/>
            <person name="Mizubayashi T."/>
            <person name="Mukai Y."/>
            <person name="Nagasaki H."/>
            <person name="Nagata Y."/>
            <person name="Naito S."/>
            <person name="Nakashima M."/>
            <person name="Nakama Y."/>
            <person name="Nakamichi Y."/>
            <person name="Nakamura M."/>
            <person name="Meguro A."/>
            <person name="Negishi M."/>
            <person name="Ohta I."/>
            <person name="Ohta T."/>
            <person name="Okamoto M."/>
            <person name="Ono N."/>
            <person name="Saji S."/>
            <person name="Sakaguchi M."/>
            <person name="Sakai K."/>
            <person name="Shibata M."/>
            <person name="Shimokawa T."/>
            <person name="Song J."/>
            <person name="Takazaki Y."/>
            <person name="Terasawa K."/>
            <person name="Tsugane M."/>
            <person name="Tsuji K."/>
            <person name="Ueda S."/>
            <person name="Waki K."/>
            <person name="Yamagata H."/>
            <person name="Yamamoto M."/>
            <person name="Yamamoto S."/>
            <person name="Yamane H."/>
            <person name="Yoshiki S."/>
            <person name="Yoshihara R."/>
            <person name="Yukawa K."/>
            <person name="Zhong H."/>
            <person name="Yano M."/>
            <person name="Yuan Q."/>
            <person name="Ouyang S."/>
            <person name="Liu J."/>
            <person name="Jones K.M."/>
            <person name="Gansberger K."/>
            <person name="Moffat K."/>
            <person name="Hill J."/>
            <person name="Bera J."/>
            <person name="Fadrosh D."/>
            <person name="Jin S."/>
            <person name="Johri S."/>
            <person name="Kim M."/>
            <person name="Overton L."/>
            <person name="Reardon M."/>
            <person name="Tsitrin T."/>
            <person name="Vuong H."/>
            <person name="Weaver B."/>
            <person name="Ciecko A."/>
            <person name="Tallon L."/>
            <person name="Jackson J."/>
            <person name="Pai G."/>
            <person name="Aken S.V."/>
            <person name="Utterback T."/>
            <person name="Reidmuller S."/>
            <person name="Feldblyum T."/>
            <person name="Hsiao J."/>
            <person name="Zismann V."/>
            <person name="Iobst S."/>
            <person name="de Vazeille A.R."/>
            <person name="Buell C.R."/>
            <person name="Ying K."/>
            <person name="Li Y."/>
            <person name="Lu T."/>
            <person name="Huang Y."/>
            <person name="Zhao Q."/>
            <person name="Feng Q."/>
            <person name="Zhang L."/>
            <person name="Zhu J."/>
            <person name="Weng Q."/>
            <person name="Mu J."/>
            <person name="Lu Y."/>
            <person name="Fan D."/>
            <person name="Liu Y."/>
            <person name="Guan J."/>
            <person name="Zhang Y."/>
            <person name="Yu S."/>
            <person name="Liu X."/>
            <person name="Zhang Y."/>
            <person name="Hong G."/>
            <person name="Han B."/>
            <person name="Choisne N."/>
            <person name="Demange N."/>
            <person name="Orjeda G."/>
            <person name="Samain S."/>
            <person name="Cattolico L."/>
            <person name="Pelletier E."/>
            <person name="Couloux A."/>
            <person name="Segurens B."/>
            <person name="Wincker P."/>
            <person name="D'Hont A."/>
            <person name="Scarpelli C."/>
            <person name="Weissenbach J."/>
            <person name="Salanoubat M."/>
            <person name="Quetier F."/>
            <person name="Yu Y."/>
            <person name="Kim H.R."/>
            <person name="Rambo T."/>
            <person name="Currie J."/>
            <person name="Collura K."/>
            <person name="Luo M."/>
            <person name="Yang T."/>
            <person name="Ammiraju J.S.S."/>
            <person name="Engler F."/>
            <person name="Soderlund C."/>
            <person name="Wing R.A."/>
            <person name="Palmer L.E."/>
            <person name="de la Bastide M."/>
            <person name="Spiegel L."/>
            <person name="Nascimento L."/>
            <person name="Zutavern T."/>
            <person name="O'Shaughnessy A."/>
            <person name="Dike S."/>
            <person name="Dedhia N."/>
            <person name="Preston R."/>
            <person name="Balija V."/>
            <person name="McCombie W.R."/>
            <person name="Chow T."/>
            <person name="Chen H."/>
            <person name="Chung M."/>
            <person name="Chen C."/>
            <person name="Shaw J."/>
            <person name="Wu H."/>
            <person name="Hsiao K."/>
            <person name="Chao Y."/>
            <person name="Chu M."/>
            <person name="Cheng C."/>
            <person name="Hour A."/>
            <person name="Lee P."/>
            <person name="Lin S."/>
            <person name="Lin Y."/>
            <person name="Liou J."/>
            <person name="Liu S."/>
            <person name="Hsing Y."/>
            <person name="Raghuvanshi S."/>
            <person name="Mohanty A."/>
            <person name="Bharti A.K."/>
            <person name="Gaur A."/>
            <person name="Gupta V."/>
            <person name="Kumar D."/>
            <person name="Ravi V."/>
            <person name="Vij S."/>
            <person name="Kapur A."/>
            <person name="Khurana P."/>
            <person name="Khurana P."/>
            <person name="Khurana J.P."/>
            <person name="Tyagi A.K."/>
            <person name="Gaikwad K."/>
            <person name="Singh A."/>
            <person name="Dalal V."/>
            <person name="Srivastava S."/>
            <person name="Dixit A."/>
            <person name="Pal A.K."/>
            <person name="Ghazi I.A."/>
            <person name="Yadav M."/>
            <person name="Pandit A."/>
            <person name="Bhargava A."/>
            <person name="Sureshbabu K."/>
            <person name="Batra K."/>
            <person name="Sharma T.R."/>
            <person name="Mohapatra T."/>
            <person name="Singh N.K."/>
            <person name="Messing J."/>
            <person name="Nelson A.B."/>
            <person name="Fuks G."/>
            <person name="Kavchok S."/>
            <person name="Keizer G."/>
            <person name="Linton E."/>
            <person name="Llaca V."/>
            <person name="Song R."/>
            <person name="Tanyolac B."/>
            <person name="Young S."/>
            <person name="Ho-Il K."/>
            <person name="Hahn J.H."/>
            <person name="Sangsakoo G."/>
            <person name="Vanavichit A."/>
            <person name="de Mattos Luiz.A.T."/>
            <person name="Zimmer P.D."/>
            <person name="Malone G."/>
            <person name="Dellagostin O."/>
            <person name="de Oliveira A.C."/>
            <person name="Bevan M."/>
            <person name="Bancroft I."/>
            <person name="Minx P."/>
            <person name="Cordum H."/>
            <person name="Wilson R."/>
            <person name="Cheng Z."/>
            <person name="Jin W."/>
            <person name="Jiang J."/>
            <person name="Leong S.A."/>
            <person name="Iwama H."/>
            <person name="Gojobori T."/>
            <person name="Itoh T."/>
            <person name="Niimura Y."/>
            <person name="Fujii Y."/>
            <person name="Habara T."/>
            <person name="Sakai H."/>
            <person name="Sato Y."/>
            <person name="Wilson G."/>
            <person name="Kumar K."/>
            <person name="McCouch S."/>
            <person name="Juretic N."/>
            <person name="Hoen D."/>
            <person name="Wright S."/>
            <person name="Bruskiewich R."/>
            <person name="Bureau T."/>
            <person name="Miyao A."/>
            <person name="Hirochika H."/>
            <person name="Nishikawa T."/>
            <person name="Kadowaki K."/>
            <person name="Sugiura M."/>
            <person name="Burr B."/>
            <person name="Sasaki T."/>
        </authorList>
    </citation>
    <scope>NUCLEOTIDE SEQUENCE [LARGE SCALE GENOMIC DNA]</scope>
    <source>
        <strain evidence="3">cv. Nipponbare</strain>
    </source>
</reference>
<protein>
    <submittedName>
        <fullName evidence="2">Os01g0667550 protein</fullName>
    </submittedName>
</protein>
<evidence type="ECO:0000256" key="1">
    <source>
        <dbReference type="SAM" id="MobiDB-lite"/>
    </source>
</evidence>
<evidence type="ECO:0000313" key="3">
    <source>
        <dbReference type="Proteomes" id="UP000059680"/>
    </source>
</evidence>
<sequence length="131" mass="13980">GRRGGVVADVERVPADDAVDLREHLGEGALHVGGLQRRRLHGEGPVRLGERPGVLRGDGAEVAQVGLVAHEHDDDVGVRVVAELLEPPLRVLERDAARHVVHHQRAHRAAVVGAQQSNGTSLGRRCPRSGP</sequence>
<proteinExistence type="predicted"/>
<organism evidence="2 3">
    <name type="scientific">Oryza sativa subsp. japonica</name>
    <name type="common">Rice</name>
    <dbReference type="NCBI Taxonomy" id="39947"/>
    <lineage>
        <taxon>Eukaryota</taxon>
        <taxon>Viridiplantae</taxon>
        <taxon>Streptophyta</taxon>
        <taxon>Embryophyta</taxon>
        <taxon>Tracheophyta</taxon>
        <taxon>Spermatophyta</taxon>
        <taxon>Magnoliopsida</taxon>
        <taxon>Liliopsida</taxon>
        <taxon>Poales</taxon>
        <taxon>Poaceae</taxon>
        <taxon>BOP clade</taxon>
        <taxon>Oryzoideae</taxon>
        <taxon>Oryzeae</taxon>
        <taxon>Oryzinae</taxon>
        <taxon>Oryza</taxon>
        <taxon>Oryza sativa</taxon>
    </lineage>
</organism>
<evidence type="ECO:0000313" key="2">
    <source>
        <dbReference type="EMBL" id="BAS73591.1"/>
    </source>
</evidence>
<dbReference type="Gramene" id="Os01t0667550-00">
    <property type="protein sequence ID" value="Os01t0667550-00"/>
    <property type="gene ID" value="Os01g0667550"/>
</dbReference>
<keyword evidence="3" id="KW-1185">Reference proteome</keyword>
<accession>A0A0P0V6A1</accession>
<reference evidence="2 3" key="3">
    <citation type="journal article" date="2013" name="Rice">
        <title>Improvement of the Oryza sativa Nipponbare reference genome using next generation sequence and optical map data.</title>
        <authorList>
            <person name="Kawahara Y."/>
            <person name="de la Bastide M."/>
            <person name="Hamilton J.P."/>
            <person name="Kanamori H."/>
            <person name="McCombie W.R."/>
            <person name="Ouyang S."/>
            <person name="Schwartz D.C."/>
            <person name="Tanaka T."/>
            <person name="Wu J."/>
            <person name="Zhou S."/>
            <person name="Childs K.L."/>
            <person name="Davidson R.M."/>
            <person name="Lin H."/>
            <person name="Quesada-Ocampo L."/>
            <person name="Vaillancourt B."/>
            <person name="Sakai H."/>
            <person name="Lee S.S."/>
            <person name="Kim J."/>
            <person name="Numa H."/>
            <person name="Itoh T."/>
            <person name="Buell C.R."/>
            <person name="Matsumoto T."/>
        </authorList>
    </citation>
    <scope>NUCLEOTIDE SEQUENCE [LARGE SCALE GENOMIC DNA]</scope>
    <source>
        <strain evidence="3">cv. Nipponbare</strain>
    </source>
</reference>
<reference evidence="2 3" key="2">
    <citation type="journal article" date="2013" name="Plant Cell Physiol.">
        <title>Rice Annotation Project Database (RAP-DB): an integrative and interactive database for rice genomics.</title>
        <authorList>
            <person name="Sakai H."/>
            <person name="Lee S.S."/>
            <person name="Tanaka T."/>
            <person name="Numa H."/>
            <person name="Kim J."/>
            <person name="Kawahara Y."/>
            <person name="Wakimoto H."/>
            <person name="Yang C.C."/>
            <person name="Iwamoto M."/>
            <person name="Abe T."/>
            <person name="Yamada Y."/>
            <person name="Muto A."/>
            <person name="Inokuchi H."/>
            <person name="Ikemura T."/>
            <person name="Matsumoto T."/>
            <person name="Sasaki T."/>
            <person name="Itoh T."/>
        </authorList>
    </citation>
    <scope>NUCLEOTIDE SEQUENCE [LARGE SCALE GENOMIC DNA]</scope>
    <source>
        <strain evidence="3">cv. Nipponbare</strain>
    </source>
</reference>
<gene>
    <name evidence="2" type="ordered locus">Os01g0667550</name>
    <name evidence="2" type="ORF">OSNPB_010667550</name>
</gene>
<dbReference type="InParanoid" id="A0A0P0V6A1"/>
<dbReference type="AlphaFoldDB" id="A0A0P0V6A1"/>